<dbReference type="EMBL" id="CAJOAX010000289">
    <property type="protein sequence ID" value="CAF3558904.1"/>
    <property type="molecule type" value="Genomic_DNA"/>
</dbReference>
<name>A0A818KW20_9BILA</name>
<feature type="compositionally biased region" description="Low complexity" evidence="4">
    <location>
        <begin position="897"/>
        <end position="914"/>
    </location>
</feature>
<feature type="compositionally biased region" description="Polar residues" evidence="4">
    <location>
        <begin position="834"/>
        <end position="858"/>
    </location>
</feature>
<feature type="compositionally biased region" description="Basic residues" evidence="4">
    <location>
        <begin position="85"/>
        <end position="96"/>
    </location>
</feature>
<evidence type="ECO:0000313" key="7">
    <source>
        <dbReference type="Proteomes" id="UP000663823"/>
    </source>
</evidence>
<dbReference type="AlphaFoldDB" id="A0A818KW20"/>
<proteinExistence type="predicted"/>
<feature type="domain" description="FLYWCH-type" evidence="5">
    <location>
        <begin position="10"/>
        <end position="67"/>
    </location>
</feature>
<feature type="region of interest" description="Disordered" evidence="4">
    <location>
        <begin position="995"/>
        <end position="1046"/>
    </location>
</feature>
<dbReference type="Pfam" id="PF04500">
    <property type="entry name" value="FLYWCH"/>
    <property type="match status" value="1"/>
</dbReference>
<evidence type="ECO:0000256" key="1">
    <source>
        <dbReference type="ARBA" id="ARBA00022723"/>
    </source>
</evidence>
<feature type="compositionally biased region" description="Low complexity" evidence="4">
    <location>
        <begin position="1008"/>
        <end position="1020"/>
    </location>
</feature>
<feature type="region of interest" description="Disordered" evidence="4">
    <location>
        <begin position="75"/>
        <end position="117"/>
    </location>
</feature>
<dbReference type="InterPro" id="IPR007588">
    <property type="entry name" value="Znf_FLYWCH"/>
</dbReference>
<accession>A0A818KW20</accession>
<evidence type="ECO:0000256" key="4">
    <source>
        <dbReference type="SAM" id="MobiDB-lite"/>
    </source>
</evidence>
<dbReference type="Proteomes" id="UP000663823">
    <property type="component" value="Unassembled WGS sequence"/>
</dbReference>
<evidence type="ECO:0000259" key="5">
    <source>
        <dbReference type="Pfam" id="PF04500"/>
    </source>
</evidence>
<keyword evidence="1" id="KW-0479">Metal-binding</keyword>
<protein>
    <recommendedName>
        <fullName evidence="5">FLYWCH-type domain-containing protein</fullName>
    </recommendedName>
</protein>
<evidence type="ECO:0000256" key="3">
    <source>
        <dbReference type="ARBA" id="ARBA00022833"/>
    </source>
</evidence>
<feature type="compositionally biased region" description="Basic residues" evidence="4">
    <location>
        <begin position="1021"/>
        <end position="1034"/>
    </location>
</feature>
<feature type="compositionally biased region" description="Polar residues" evidence="4">
    <location>
        <begin position="874"/>
        <end position="895"/>
    </location>
</feature>
<dbReference type="Gene3D" id="2.20.25.240">
    <property type="match status" value="1"/>
</dbReference>
<keyword evidence="2" id="KW-0863">Zinc-finger</keyword>
<organism evidence="6 7">
    <name type="scientific">Rotaria sordida</name>
    <dbReference type="NCBI Taxonomy" id="392033"/>
    <lineage>
        <taxon>Eukaryota</taxon>
        <taxon>Metazoa</taxon>
        <taxon>Spiralia</taxon>
        <taxon>Gnathifera</taxon>
        <taxon>Rotifera</taxon>
        <taxon>Eurotatoria</taxon>
        <taxon>Bdelloidea</taxon>
        <taxon>Philodinida</taxon>
        <taxon>Philodinidae</taxon>
        <taxon>Rotaria</taxon>
    </lineage>
</organism>
<keyword evidence="3" id="KW-0862">Zinc</keyword>
<reference evidence="6" key="1">
    <citation type="submission" date="2021-02" db="EMBL/GenBank/DDBJ databases">
        <authorList>
            <person name="Nowell W R."/>
        </authorList>
    </citation>
    <scope>NUCLEOTIDE SEQUENCE</scope>
</reference>
<dbReference type="GO" id="GO:0008270">
    <property type="term" value="F:zinc ion binding"/>
    <property type="evidence" value="ECO:0007669"/>
    <property type="project" value="UniProtKB-KW"/>
</dbReference>
<gene>
    <name evidence="6" type="ORF">OTI717_LOCUS4696</name>
</gene>
<sequence length="1169" mass="134998">MHLKEYSLAETKRHKPCLIYHGHRYVQDKIQNRTIYWRCEDRSHCNGRAHQLIGNGSLPTLTIKHNHPPIIQDLSRHDIVSVDSHRRRKRQNRKISPHQPQKRDALLFSPTSSTMTSPIKLENHQNKQQRIEQQHAAIVKNLHLSEVITTAVPPNISHYNGVTPYRHTMADPNEMTKLLNNITTTTTTTTTTVSTNSSLKTTSISPTIDYPSRLNHFTWEEIEGRYLPVIYRHENGISQRYISKMYVEHTLFESESWQRYTLLARSLPPLVSYSYTEYELKLFRLIIEWHLASFHFKTLPSSDCLICFEDLLDFYNNLRKLRDTLSTTTFNRPIAPLPRLTPVPLKPNIQSQSFELPTQILSSIKQQSKIHLLPQNPDIPSQINHRQQEQLLSSQKSSKESGWVQINNVFVPYIVKIKLRENELNKCHTRQPAPQLQREFYVPYEILIKCNIFSDNEFTLKKLLIKATQQDFDILNNLITNINIFDEKVPEKTLLVNLYHVMIGLNRIFYIKFLPTKNPRSQVNKYHGDILTHKGGTLITNGNRLIPYIVQNSRFYVPLLYTFHSVPNILIQAKRGARAPRQYEIDYLNLLFIYFSIDTQPLTSDTLLVDIFNIRCANLQSPIHFRTLHEHQQYEQNKLLNSVMRNQVPPKPTTGSSTTTHKLNKYPLTNVVVNPMIHHPSFYGLTTPKPALSIQKSVQQPDIKTIIYDNHVLNAIVKSSDISINDWKISVQEIFQKFSFNIDYQKFIQWCQTNLLLPLIKLDEDENQIIKNNQDDDNDYYVYKRNLDRCIELLNDIKRGSISMTLLPSSSNNEIQQQSMVKSPLAGAKKRKTTMPTTRHISPISTPNEINPLSNTIPQELDYPSPELPLPDEITQSITDEMSVKSPNDQVTFPTINDDNNNNNNNNNTTTNNNNDDDDDDRMPVVASVEEEQPIEESIRTELDTSFIIVDSNDCNDEIIQLDDETLSCSSDYVSSAIINNININIHEDDEQTNSTIYSREHSSSCPSTISRNSSMISSKKQSKTNKKRQRNKNGKLQTQSRSITSRNIKKKCSINDQSLLVTVITKDKIEQHLRTLFMSSNEQKRTRTRPIKTPTRLVEEINTNNNNHTINMIEPDTNVFDILSSSITNETINNNEPIQNHNQSCTYNVIITDNPNKLGLTIKKVVQS</sequence>
<evidence type="ECO:0000313" key="6">
    <source>
        <dbReference type="EMBL" id="CAF3558904.1"/>
    </source>
</evidence>
<feature type="compositionally biased region" description="Polar residues" evidence="4">
    <location>
        <begin position="1035"/>
        <end position="1046"/>
    </location>
</feature>
<evidence type="ECO:0000256" key="2">
    <source>
        <dbReference type="ARBA" id="ARBA00022771"/>
    </source>
</evidence>
<comment type="caution">
    <text evidence="6">The sequence shown here is derived from an EMBL/GenBank/DDBJ whole genome shotgun (WGS) entry which is preliminary data.</text>
</comment>
<feature type="region of interest" description="Disordered" evidence="4">
    <location>
        <begin position="813"/>
        <end position="922"/>
    </location>
</feature>
<feature type="compositionally biased region" description="Basic and acidic residues" evidence="4">
    <location>
        <begin position="75"/>
        <end position="84"/>
    </location>
</feature>